<keyword evidence="5" id="KW-1185">Reference proteome</keyword>
<dbReference type="AlphaFoldDB" id="A0A517R5F1"/>
<dbReference type="Proteomes" id="UP000317318">
    <property type="component" value="Chromosome"/>
</dbReference>
<dbReference type="EMBL" id="CP036268">
    <property type="protein sequence ID" value="QDT39114.1"/>
    <property type="molecule type" value="Genomic_DNA"/>
</dbReference>
<accession>A0A517R5F1</accession>
<dbReference type="PANTHER" id="PTHR43582:SF2">
    <property type="entry name" value="LINEARMYCIN RESISTANCE ATP-BINDING PROTEIN LNRL"/>
    <property type="match status" value="1"/>
</dbReference>
<evidence type="ECO:0000313" key="4">
    <source>
        <dbReference type="EMBL" id="QDT39114.1"/>
    </source>
</evidence>
<dbReference type="PROSITE" id="PS50893">
    <property type="entry name" value="ABC_TRANSPORTER_2"/>
    <property type="match status" value="1"/>
</dbReference>
<dbReference type="Gene3D" id="3.40.50.300">
    <property type="entry name" value="P-loop containing nucleotide triphosphate hydrolases"/>
    <property type="match status" value="1"/>
</dbReference>
<dbReference type="InterPro" id="IPR003439">
    <property type="entry name" value="ABC_transporter-like_ATP-bd"/>
</dbReference>
<dbReference type="EC" id="3.6.3.-" evidence="4"/>
<dbReference type="KEGG" id="svp:Pan189_35160"/>
<dbReference type="GO" id="GO:0016887">
    <property type="term" value="F:ATP hydrolysis activity"/>
    <property type="evidence" value="ECO:0007669"/>
    <property type="project" value="InterPro"/>
</dbReference>
<proteinExistence type="predicted"/>
<dbReference type="InterPro" id="IPR027417">
    <property type="entry name" value="P-loop_NTPase"/>
</dbReference>
<dbReference type="GO" id="GO:0005524">
    <property type="term" value="F:ATP binding"/>
    <property type="evidence" value="ECO:0007669"/>
    <property type="project" value="UniProtKB-KW"/>
</dbReference>
<reference evidence="4 5" key="1">
    <citation type="submission" date="2019-02" db="EMBL/GenBank/DDBJ databases">
        <title>Deep-cultivation of Planctomycetes and their phenomic and genomic characterization uncovers novel biology.</title>
        <authorList>
            <person name="Wiegand S."/>
            <person name="Jogler M."/>
            <person name="Boedeker C."/>
            <person name="Pinto D."/>
            <person name="Vollmers J."/>
            <person name="Rivas-Marin E."/>
            <person name="Kohn T."/>
            <person name="Peeters S.H."/>
            <person name="Heuer A."/>
            <person name="Rast P."/>
            <person name="Oberbeckmann S."/>
            <person name="Bunk B."/>
            <person name="Jeske O."/>
            <person name="Meyerdierks A."/>
            <person name="Storesund J.E."/>
            <person name="Kallscheuer N."/>
            <person name="Luecker S."/>
            <person name="Lage O.M."/>
            <person name="Pohl T."/>
            <person name="Merkel B.J."/>
            <person name="Hornburger P."/>
            <person name="Mueller R.-W."/>
            <person name="Bruemmer F."/>
            <person name="Labrenz M."/>
            <person name="Spormann A.M."/>
            <person name="Op den Camp H."/>
            <person name="Overmann J."/>
            <person name="Amann R."/>
            <person name="Jetten M.S.M."/>
            <person name="Mascher T."/>
            <person name="Medema M.H."/>
            <person name="Devos D.P."/>
            <person name="Kaster A.-K."/>
            <person name="Ovreas L."/>
            <person name="Rohde M."/>
            <person name="Galperin M.Y."/>
            <person name="Jogler C."/>
        </authorList>
    </citation>
    <scope>NUCLEOTIDE SEQUENCE [LARGE SCALE GENOMIC DNA]</scope>
    <source>
        <strain evidence="4 5">Pan189</strain>
    </source>
</reference>
<name>A0A517R5F1_9PLAN</name>
<evidence type="ECO:0000313" key="5">
    <source>
        <dbReference type="Proteomes" id="UP000317318"/>
    </source>
</evidence>
<feature type="domain" description="ABC transporter" evidence="3">
    <location>
        <begin position="4"/>
        <end position="234"/>
    </location>
</feature>
<organism evidence="4 5">
    <name type="scientific">Stratiformator vulcanicus</name>
    <dbReference type="NCBI Taxonomy" id="2527980"/>
    <lineage>
        <taxon>Bacteria</taxon>
        <taxon>Pseudomonadati</taxon>
        <taxon>Planctomycetota</taxon>
        <taxon>Planctomycetia</taxon>
        <taxon>Planctomycetales</taxon>
        <taxon>Planctomycetaceae</taxon>
        <taxon>Stratiformator</taxon>
    </lineage>
</organism>
<keyword evidence="1" id="KW-0547">Nucleotide-binding</keyword>
<dbReference type="RefSeq" id="WP_145365282.1">
    <property type="nucleotide sequence ID" value="NZ_CP036268.1"/>
</dbReference>
<evidence type="ECO:0000259" key="3">
    <source>
        <dbReference type="PROSITE" id="PS50893"/>
    </source>
</evidence>
<keyword evidence="2 4" id="KW-0067">ATP-binding</keyword>
<dbReference type="SUPFAM" id="SSF52540">
    <property type="entry name" value="P-loop containing nucleoside triphosphate hydrolases"/>
    <property type="match status" value="1"/>
</dbReference>
<dbReference type="SMART" id="SM00382">
    <property type="entry name" value="AAA"/>
    <property type="match status" value="1"/>
</dbReference>
<dbReference type="OrthoDB" id="9804819at2"/>
<dbReference type="InterPro" id="IPR017871">
    <property type="entry name" value="ABC_transporter-like_CS"/>
</dbReference>
<protein>
    <submittedName>
        <fullName evidence="4">Daunorubicin/doxorubicin resistance ATP-binding protein DrrA</fullName>
        <ecNumber evidence="4">3.6.3.-</ecNumber>
    </submittedName>
</protein>
<gene>
    <name evidence="4" type="primary">drrA_3</name>
    <name evidence="4" type="ORF">Pan189_35160</name>
</gene>
<evidence type="ECO:0000256" key="1">
    <source>
        <dbReference type="ARBA" id="ARBA00022741"/>
    </source>
</evidence>
<dbReference type="InterPro" id="IPR003593">
    <property type="entry name" value="AAA+_ATPase"/>
</dbReference>
<keyword evidence="4" id="KW-0378">Hydrolase</keyword>
<evidence type="ECO:0000256" key="2">
    <source>
        <dbReference type="ARBA" id="ARBA00022840"/>
    </source>
</evidence>
<dbReference type="Pfam" id="PF00005">
    <property type="entry name" value="ABC_tran"/>
    <property type="match status" value="1"/>
</dbReference>
<dbReference type="PROSITE" id="PS00211">
    <property type="entry name" value="ABC_TRANSPORTER_1"/>
    <property type="match status" value="1"/>
</dbReference>
<dbReference type="PANTHER" id="PTHR43582">
    <property type="entry name" value="LINEARMYCIN RESISTANCE ATP-BINDING PROTEIN LNRL"/>
    <property type="match status" value="1"/>
</dbReference>
<sequence length="315" mass="34168">MNVLDVQNLHKSYGPIRAVEGVSFTVDAGEVFGLLGPNGAGKSTTMMMVCGALKPDDGTIQICGTKLTPHDRQLRRLIGIVPQDLAVYPEMTARENLAFFGRIYGLKGSTLRYRISDALDRTGLAPRADDPSGTFSGGMKRRLNFGVALLHQPRILILDEPTVGIDPQSRSHLLESVRQLTNDGMAVIYASHYMEEVQAVCDRVAIVDQGRVVAEGPMEKLLSRVASELRLRVSNDGAALPPDLAQIAAIERRLDGDTSIVIDCARLGGDRPLSSILTSALAHIQNTGGRLESVQTTEPNLERLFLELTGNSLRD</sequence>